<gene>
    <name evidence="1" type="ORF">ENP55_02220</name>
</gene>
<organism evidence="1">
    <name type="scientific">Thermosphaera aggregans</name>
    <dbReference type="NCBI Taxonomy" id="54254"/>
    <lineage>
        <taxon>Archaea</taxon>
        <taxon>Thermoproteota</taxon>
        <taxon>Thermoprotei</taxon>
        <taxon>Desulfurococcales</taxon>
        <taxon>Desulfurococcaceae</taxon>
        <taxon>Thermosphaera</taxon>
    </lineage>
</organism>
<dbReference type="AlphaFoldDB" id="A0A7C2FE50"/>
<protein>
    <recommendedName>
        <fullName evidence="2">CBM20 domain-containing protein</fullName>
    </recommendedName>
</protein>
<evidence type="ECO:0000313" key="1">
    <source>
        <dbReference type="EMBL" id="HEF87121.1"/>
    </source>
</evidence>
<name>A0A7C2FE50_9CREN</name>
<sequence length="118" mass="12717">MIKRELIIATGLVLITAVILASLLALNRGQSVDTTTSPATTTPLTTGITETTTTTQGKVFEDMYVSLVIEQLQCQPPKAPVYFRFTPFPNETITKVSVAGDFTGWAPSTCPGLRMEHG</sequence>
<accession>A0A7C2FE50</accession>
<dbReference type="EMBL" id="DSJT01000009">
    <property type="protein sequence ID" value="HEF87121.1"/>
    <property type="molecule type" value="Genomic_DNA"/>
</dbReference>
<reference evidence="1" key="1">
    <citation type="journal article" date="2020" name="mSystems">
        <title>Genome- and Community-Level Interaction Insights into Carbon Utilization and Element Cycling Functions of Hydrothermarchaeota in Hydrothermal Sediment.</title>
        <authorList>
            <person name="Zhou Z."/>
            <person name="Liu Y."/>
            <person name="Xu W."/>
            <person name="Pan J."/>
            <person name="Luo Z.H."/>
            <person name="Li M."/>
        </authorList>
    </citation>
    <scope>NUCLEOTIDE SEQUENCE [LARGE SCALE GENOMIC DNA]</scope>
    <source>
        <strain evidence="1">SpSt-23</strain>
    </source>
</reference>
<comment type="caution">
    <text evidence="1">The sequence shown here is derived from an EMBL/GenBank/DDBJ whole genome shotgun (WGS) entry which is preliminary data.</text>
</comment>
<proteinExistence type="predicted"/>
<evidence type="ECO:0008006" key="2">
    <source>
        <dbReference type="Google" id="ProtNLM"/>
    </source>
</evidence>